<keyword evidence="2" id="KW-0520">NAD</keyword>
<organism evidence="5 6">
    <name type="scientific">Variovorax ginsengisoli</name>
    <dbReference type="NCBI Taxonomy" id="363844"/>
    <lineage>
        <taxon>Bacteria</taxon>
        <taxon>Pseudomonadati</taxon>
        <taxon>Pseudomonadota</taxon>
        <taxon>Betaproteobacteria</taxon>
        <taxon>Burkholderiales</taxon>
        <taxon>Comamonadaceae</taxon>
        <taxon>Variovorax</taxon>
    </lineage>
</organism>
<evidence type="ECO:0000256" key="3">
    <source>
        <dbReference type="SAM" id="MobiDB-lite"/>
    </source>
</evidence>
<dbReference type="Gene3D" id="3.50.50.60">
    <property type="entry name" value="FAD/NAD(P)-binding domain"/>
    <property type="match status" value="1"/>
</dbReference>
<dbReference type="NCBIfam" id="NF006091">
    <property type="entry name" value="PRK08243.1"/>
    <property type="match status" value="1"/>
</dbReference>
<dbReference type="PRINTS" id="PR00420">
    <property type="entry name" value="RNGMNOXGNASE"/>
</dbReference>
<evidence type="ECO:0000256" key="2">
    <source>
        <dbReference type="ARBA" id="ARBA00023027"/>
    </source>
</evidence>
<feature type="compositionally biased region" description="Basic and acidic residues" evidence="3">
    <location>
        <begin position="18"/>
        <end position="30"/>
    </location>
</feature>
<dbReference type="Pfam" id="PF01494">
    <property type="entry name" value="FAD_binding_3"/>
    <property type="match status" value="1"/>
</dbReference>
<evidence type="ECO:0000313" key="5">
    <source>
        <dbReference type="EMBL" id="MDO1535524.1"/>
    </source>
</evidence>
<gene>
    <name evidence="5" type="ORF">Q2T77_24875</name>
</gene>
<evidence type="ECO:0000313" key="6">
    <source>
        <dbReference type="Proteomes" id="UP001169027"/>
    </source>
</evidence>
<comment type="caution">
    <text evidence="5">The sequence shown here is derived from an EMBL/GenBank/DDBJ whole genome shotgun (WGS) entry which is preliminary data.</text>
</comment>
<dbReference type="SUPFAM" id="SSF54373">
    <property type="entry name" value="FAD-linked reductases, C-terminal domain"/>
    <property type="match status" value="1"/>
</dbReference>
<protein>
    <submittedName>
        <fullName evidence="5">4-hydroxybenzoate 3-monooxygenase</fullName>
    </submittedName>
</protein>
<dbReference type="InterPro" id="IPR050631">
    <property type="entry name" value="PheA/TfdB_FAD_monoxygenase"/>
</dbReference>
<reference evidence="5" key="1">
    <citation type="submission" date="2023-06" db="EMBL/GenBank/DDBJ databases">
        <authorList>
            <person name="Jiang Y."/>
            <person name="Liu Q."/>
        </authorList>
    </citation>
    <scope>NUCLEOTIDE SEQUENCE</scope>
    <source>
        <strain evidence="5">CGMCC 1.12090</strain>
    </source>
</reference>
<dbReference type="Proteomes" id="UP001169027">
    <property type="component" value="Unassembled WGS sequence"/>
</dbReference>
<proteinExistence type="predicted"/>
<dbReference type="RefSeq" id="WP_301813261.1">
    <property type="nucleotide sequence ID" value="NZ_JAUJZH010000020.1"/>
</dbReference>
<keyword evidence="6" id="KW-1185">Reference proteome</keyword>
<feature type="domain" description="FAD-binding" evidence="4">
    <location>
        <begin position="39"/>
        <end position="379"/>
    </location>
</feature>
<accession>A0ABT8S9E3</accession>
<dbReference type="PANTHER" id="PTHR43476">
    <property type="entry name" value="3-(3-HYDROXY-PHENYL)PROPIONATE/3-HYDROXYCINNAMIC ACID HYDROXYLASE"/>
    <property type="match status" value="1"/>
</dbReference>
<evidence type="ECO:0000256" key="1">
    <source>
        <dbReference type="ARBA" id="ARBA00023002"/>
    </source>
</evidence>
<dbReference type="InterPro" id="IPR036188">
    <property type="entry name" value="FAD/NAD-bd_sf"/>
</dbReference>
<dbReference type="PANTHER" id="PTHR43476:SF4">
    <property type="entry name" value="BLR0106 PROTEIN"/>
    <property type="match status" value="1"/>
</dbReference>
<dbReference type="InterPro" id="IPR002938">
    <property type="entry name" value="FAD-bd"/>
</dbReference>
<feature type="region of interest" description="Disordered" evidence="3">
    <location>
        <begin position="1"/>
        <end position="37"/>
    </location>
</feature>
<sequence length="429" mass="47228">MARDARRVARQRASDPSQRLRADDDRHGADHAAGGRMNRTQVGIVGAGPAGLMLSHMLHLEGIESVIIERAGREHVQGRLRAGVLEHGTVEMLREVGLGGRIASVGLEQHAIDFRFGGESHRIDFHEATGGRSAWVYPQHEVVADLMAARLRAGAEMRFDTPVERIEGIDTARPVLHYAQDGAPRELHCDFVVGCDGFRGISRGAIPPSVLKTCDRVYPFGWLGILAEAAPSTNEVVWGCDEGGFAMQSIRSPSVTRLYLQCEPDENPDNWSDDRIWSELHQRLDVPGMPPINEGRITQKGVTAMRSFQSEPMQHGRLFLAGDAAHIVPPTGAKGLNSAMADVKVLGRALTAYYRRADEGLLARYSQTCLKRMWLVQRFSGGLCTMVHRFSGDSVFARRLKRADLDYMTGTPAGRLQFSENFTGLPVEA</sequence>
<evidence type="ECO:0000259" key="4">
    <source>
        <dbReference type="Pfam" id="PF01494"/>
    </source>
</evidence>
<name>A0ABT8S9E3_9BURK</name>
<dbReference type="SUPFAM" id="SSF51905">
    <property type="entry name" value="FAD/NAD(P)-binding domain"/>
    <property type="match status" value="1"/>
</dbReference>
<dbReference type="EMBL" id="JAUKVY010000020">
    <property type="protein sequence ID" value="MDO1535524.1"/>
    <property type="molecule type" value="Genomic_DNA"/>
</dbReference>
<dbReference type="Gene3D" id="3.30.9.10">
    <property type="entry name" value="D-Amino Acid Oxidase, subunit A, domain 2"/>
    <property type="match status" value="1"/>
</dbReference>
<keyword evidence="1" id="KW-0560">Oxidoreductase</keyword>